<name>A0A4U0Z6M2_9RHOB</name>
<evidence type="ECO:0008006" key="3">
    <source>
        <dbReference type="Google" id="ProtNLM"/>
    </source>
</evidence>
<organism evidence="1 2">
    <name type="scientific">Cereibacter changlensis</name>
    <dbReference type="NCBI Taxonomy" id="402884"/>
    <lineage>
        <taxon>Bacteria</taxon>
        <taxon>Pseudomonadati</taxon>
        <taxon>Pseudomonadota</taxon>
        <taxon>Alphaproteobacteria</taxon>
        <taxon>Rhodobacterales</taxon>
        <taxon>Paracoccaceae</taxon>
        <taxon>Cereibacter</taxon>
    </lineage>
</organism>
<dbReference type="Gene3D" id="3.90.550.10">
    <property type="entry name" value="Spore Coat Polysaccharide Biosynthesis Protein SpsA, Chain A"/>
    <property type="match status" value="1"/>
</dbReference>
<protein>
    <recommendedName>
        <fullName evidence="3">Glycosyltransferase family 2 protein</fullName>
    </recommendedName>
</protein>
<comment type="caution">
    <text evidence="1">The sequence shown here is derived from an EMBL/GenBank/DDBJ whole genome shotgun (WGS) entry which is preliminary data.</text>
</comment>
<gene>
    <name evidence="1" type="ORF">FAZ78_01855</name>
</gene>
<accession>A0A4U0Z6M2</accession>
<dbReference type="SUPFAM" id="SSF53448">
    <property type="entry name" value="Nucleotide-diphospho-sugar transferases"/>
    <property type="match status" value="1"/>
</dbReference>
<sequence length="375" mass="41968">MDSCRGRHYVCVGGQGSGRRGGMQGLEKVRQADEDAGVPIIVLAHNEVNLVTAFLNHYRRLCTPHFVVVDDGSTDGTPEHFAAQPDVTLFRPAPGSSYAADKHIWRQGLLDTHADGRWALTPDMDEFFVFAGRHDRLEPHLRDLDHEGAEAVLTVMLDMYADRPLRDHSFDSAGGRTLFETFPYFDGPSPAPFGYHFLHNSRKRRRKLPTPPLSVHGGMRDRLFRAEHTDIGALRGWLLDRVAGLDGPVTPEGVSLLKHVLARPFIRAYFRQALDMHKIGLVRWRRGLNYGGAHCLRQRLPLSESIAAFLHYKFTRGLSGLQYTARRGQHFAGARHYHQMLAAEDILGRSPVFEGSRRFVDISSLAGIARAIPAG</sequence>
<evidence type="ECO:0000313" key="2">
    <source>
        <dbReference type="Proteomes" id="UP000306340"/>
    </source>
</evidence>
<dbReference type="InterPro" id="IPR029044">
    <property type="entry name" value="Nucleotide-diphossugar_trans"/>
</dbReference>
<dbReference type="Proteomes" id="UP000306340">
    <property type="component" value="Unassembled WGS sequence"/>
</dbReference>
<dbReference type="AlphaFoldDB" id="A0A4U0Z6M2"/>
<proteinExistence type="predicted"/>
<dbReference type="EMBL" id="SWAU01000008">
    <property type="protein sequence ID" value="TKA98204.1"/>
    <property type="molecule type" value="Genomic_DNA"/>
</dbReference>
<dbReference type="Pfam" id="PF13704">
    <property type="entry name" value="Glyco_tranf_2_4"/>
    <property type="match status" value="1"/>
</dbReference>
<reference evidence="1 2" key="1">
    <citation type="submission" date="2019-04" db="EMBL/GenBank/DDBJ databases">
        <title>Crypto-aerobic microbial life in anoxic (sulfidic) marine sediments.</title>
        <authorList>
            <person name="Bhattacharya S."/>
            <person name="Roy C."/>
            <person name="Mondal N."/>
            <person name="Sarkar J."/>
            <person name="Mandal S."/>
            <person name="Rameez M.J."/>
            <person name="Ghosh W."/>
        </authorList>
    </citation>
    <scope>NUCLEOTIDE SEQUENCE [LARGE SCALE GENOMIC DNA]</scope>
    <source>
        <strain evidence="1 2">SBBC</strain>
    </source>
</reference>
<evidence type="ECO:0000313" key="1">
    <source>
        <dbReference type="EMBL" id="TKA98204.1"/>
    </source>
</evidence>